<evidence type="ECO:0000313" key="2">
    <source>
        <dbReference type="Proteomes" id="UP000639772"/>
    </source>
</evidence>
<protein>
    <submittedName>
        <fullName evidence="1">Uncharacterized protein</fullName>
    </submittedName>
</protein>
<gene>
    <name evidence="1" type="ORF">HPP92_015613</name>
</gene>
<evidence type="ECO:0000313" key="1">
    <source>
        <dbReference type="EMBL" id="KAG0471067.1"/>
    </source>
</evidence>
<dbReference type="AlphaFoldDB" id="A0A835UR92"/>
<comment type="caution">
    <text evidence="1">The sequence shown here is derived from an EMBL/GenBank/DDBJ whole genome shotgun (WGS) entry which is preliminary data.</text>
</comment>
<proteinExistence type="predicted"/>
<name>A0A835UR92_VANPL</name>
<sequence length="98" mass="11257">MSLSQWGINLYPSNKSIDTVDMIWEAVTKSSYAHLGYVKGIRYHWSQFQHEGMIEKFLIGKGDVELQGTVVDLPEMEEGGLIEPLKQDFPNKAWCFFT</sequence>
<reference evidence="1 2" key="1">
    <citation type="journal article" date="2020" name="Nat. Food">
        <title>A phased Vanilla planifolia genome enables genetic improvement of flavour and production.</title>
        <authorList>
            <person name="Hasing T."/>
            <person name="Tang H."/>
            <person name="Brym M."/>
            <person name="Khazi F."/>
            <person name="Huang T."/>
            <person name="Chambers A.H."/>
        </authorList>
    </citation>
    <scope>NUCLEOTIDE SEQUENCE [LARGE SCALE GENOMIC DNA]</scope>
    <source>
        <tissue evidence="1">Leaf</tissue>
    </source>
</reference>
<accession>A0A835UR92</accession>
<organism evidence="1 2">
    <name type="scientific">Vanilla planifolia</name>
    <name type="common">Vanilla</name>
    <dbReference type="NCBI Taxonomy" id="51239"/>
    <lineage>
        <taxon>Eukaryota</taxon>
        <taxon>Viridiplantae</taxon>
        <taxon>Streptophyta</taxon>
        <taxon>Embryophyta</taxon>
        <taxon>Tracheophyta</taxon>
        <taxon>Spermatophyta</taxon>
        <taxon>Magnoliopsida</taxon>
        <taxon>Liliopsida</taxon>
        <taxon>Asparagales</taxon>
        <taxon>Orchidaceae</taxon>
        <taxon>Vanilloideae</taxon>
        <taxon>Vanilleae</taxon>
        <taxon>Vanilla</taxon>
    </lineage>
</organism>
<dbReference type="Proteomes" id="UP000639772">
    <property type="component" value="Unassembled WGS sequence"/>
</dbReference>
<dbReference type="EMBL" id="JADCNM010000008">
    <property type="protein sequence ID" value="KAG0471067.1"/>
    <property type="molecule type" value="Genomic_DNA"/>
</dbReference>